<keyword evidence="3" id="KW-1185">Reference proteome</keyword>
<protein>
    <submittedName>
        <fullName evidence="2">Uncharacterized protein</fullName>
    </submittedName>
</protein>
<comment type="caution">
    <text evidence="2">The sequence shown here is derived from an EMBL/GenBank/DDBJ whole genome shotgun (WGS) entry which is preliminary data.</text>
</comment>
<dbReference type="AlphaFoldDB" id="A0AB34JK96"/>
<evidence type="ECO:0000313" key="3">
    <source>
        <dbReference type="Proteomes" id="UP001515480"/>
    </source>
</evidence>
<sequence>MVFVCLAAAVTAAAAAWSVGGSGWRAVSTVRGSAAVPPSLSCAHSAAAPLHSRRAALGAAGGALLPFAAARTAQAELATSGALREDIGESVIGDGVQILLTDLTYKELNACPPNFSLPTKGGPWDCIEISATATNQGKRSVTAAAVFGIVRDAEGYPCLSTALDPTIKSGIASVGEVPKGSSPVSFVVAVQGRSPRPLRLTGFKASYRNAKIERTFEAFDPCEVDSSMCAEGEDQPSNAKALSQTGLFGAQY</sequence>
<keyword evidence="1" id="KW-0732">Signal</keyword>
<proteinExistence type="predicted"/>
<organism evidence="2 3">
    <name type="scientific">Prymnesium parvum</name>
    <name type="common">Toxic golden alga</name>
    <dbReference type="NCBI Taxonomy" id="97485"/>
    <lineage>
        <taxon>Eukaryota</taxon>
        <taxon>Haptista</taxon>
        <taxon>Haptophyta</taxon>
        <taxon>Prymnesiophyceae</taxon>
        <taxon>Prymnesiales</taxon>
        <taxon>Prymnesiaceae</taxon>
        <taxon>Prymnesium</taxon>
    </lineage>
</organism>
<feature type="signal peptide" evidence="1">
    <location>
        <begin position="1"/>
        <end position="15"/>
    </location>
</feature>
<accession>A0AB34JK96</accession>
<dbReference type="EMBL" id="JBGBPQ010000007">
    <property type="protein sequence ID" value="KAL1521398.1"/>
    <property type="molecule type" value="Genomic_DNA"/>
</dbReference>
<evidence type="ECO:0000256" key="1">
    <source>
        <dbReference type="SAM" id="SignalP"/>
    </source>
</evidence>
<feature type="chain" id="PRO_5044253400" evidence="1">
    <location>
        <begin position="16"/>
        <end position="252"/>
    </location>
</feature>
<dbReference type="Proteomes" id="UP001515480">
    <property type="component" value="Unassembled WGS sequence"/>
</dbReference>
<name>A0AB34JK96_PRYPA</name>
<evidence type="ECO:0000313" key="2">
    <source>
        <dbReference type="EMBL" id="KAL1521398.1"/>
    </source>
</evidence>
<gene>
    <name evidence="2" type="ORF">AB1Y20_021063</name>
</gene>
<reference evidence="2 3" key="1">
    <citation type="journal article" date="2024" name="Science">
        <title>Giant polyketide synthase enzymes in the biosynthesis of giant marine polyether toxins.</title>
        <authorList>
            <person name="Fallon T.R."/>
            <person name="Shende V.V."/>
            <person name="Wierzbicki I.H."/>
            <person name="Pendleton A.L."/>
            <person name="Watervoot N.F."/>
            <person name="Auber R.P."/>
            <person name="Gonzalez D.J."/>
            <person name="Wisecaver J.H."/>
            <person name="Moore B.S."/>
        </authorList>
    </citation>
    <scope>NUCLEOTIDE SEQUENCE [LARGE SCALE GENOMIC DNA]</scope>
    <source>
        <strain evidence="2 3">12B1</strain>
    </source>
</reference>